<reference evidence="1 2" key="1">
    <citation type="submission" date="2015-10" db="EMBL/GenBank/DDBJ databases">
        <title>Genome analyses suggest a sexual origin of heterokaryosis in a supposedly ancient asexual fungus.</title>
        <authorList>
            <person name="Ropars J."/>
            <person name="Sedzielewska K."/>
            <person name="Noel J."/>
            <person name="Charron P."/>
            <person name="Farinelli L."/>
            <person name="Marton T."/>
            <person name="Kruger M."/>
            <person name="Pelin A."/>
            <person name="Brachmann A."/>
            <person name="Corradi N."/>
        </authorList>
    </citation>
    <scope>NUCLEOTIDE SEQUENCE [LARGE SCALE GENOMIC DNA]</scope>
    <source>
        <strain evidence="1 2">A4</strain>
    </source>
</reference>
<dbReference type="AlphaFoldDB" id="A0A2I1HMT0"/>
<evidence type="ECO:0000313" key="2">
    <source>
        <dbReference type="Proteomes" id="UP000234323"/>
    </source>
</evidence>
<proteinExistence type="predicted"/>
<sequence>MDGIIYKINLTNEEVDRYLRQEEEIMVEVYDEDNRLVDNIKKTRKIPGKRKRKYCEKCKQNIARKKSKKEDKVEKFIKEINISDVDNDEITVLNGQSNKGSNIENLVERYNNLGSMNTTNIQGWYYFGQDFERKILEIRNQGQKRKTDQTARKEMYDQMMDTIINKEYVEDMDKKRDTVKEKVKGAVKVYKLFIEIGKDKIKRIKETYVTTIIKFTEEEKGKIIKRFRS</sequence>
<comment type="caution">
    <text evidence="1">The sequence shown here is derived from an EMBL/GenBank/DDBJ whole genome shotgun (WGS) entry which is preliminary data.</text>
</comment>
<evidence type="ECO:0000313" key="1">
    <source>
        <dbReference type="EMBL" id="PKY60194.1"/>
    </source>
</evidence>
<accession>A0A2I1HMT0</accession>
<name>A0A2I1HMT0_9GLOM</name>
<gene>
    <name evidence="1" type="ORF">RhiirA4_517735</name>
</gene>
<protein>
    <submittedName>
        <fullName evidence="1">Uncharacterized protein</fullName>
    </submittedName>
</protein>
<keyword evidence="2" id="KW-1185">Reference proteome</keyword>
<dbReference type="VEuPathDB" id="FungiDB:RhiirA1_492984"/>
<dbReference type="EMBL" id="LLXI01004052">
    <property type="protein sequence ID" value="PKY60194.1"/>
    <property type="molecule type" value="Genomic_DNA"/>
</dbReference>
<organism evidence="1 2">
    <name type="scientific">Rhizophagus irregularis</name>
    <dbReference type="NCBI Taxonomy" id="588596"/>
    <lineage>
        <taxon>Eukaryota</taxon>
        <taxon>Fungi</taxon>
        <taxon>Fungi incertae sedis</taxon>
        <taxon>Mucoromycota</taxon>
        <taxon>Glomeromycotina</taxon>
        <taxon>Glomeromycetes</taxon>
        <taxon>Glomerales</taxon>
        <taxon>Glomeraceae</taxon>
        <taxon>Rhizophagus</taxon>
    </lineage>
</organism>
<dbReference type="Proteomes" id="UP000234323">
    <property type="component" value="Unassembled WGS sequence"/>
</dbReference>